<accession>A0ABQ2F5J6</accession>
<protein>
    <submittedName>
        <fullName evidence="2">Uncharacterized protein</fullName>
    </submittedName>
</protein>
<gene>
    <name evidence="2" type="ORF">GCM10008955_40940</name>
</gene>
<dbReference type="EMBL" id="BMPP01000036">
    <property type="protein sequence ID" value="GGK42944.1"/>
    <property type="molecule type" value="Genomic_DNA"/>
</dbReference>
<name>A0ABQ2F5J6_9DEIO</name>
<keyword evidence="3" id="KW-1185">Reference proteome</keyword>
<comment type="caution">
    <text evidence="2">The sequence shown here is derived from an EMBL/GenBank/DDBJ whole genome shotgun (WGS) entry which is preliminary data.</text>
</comment>
<dbReference type="RefSeq" id="WP_189012117.1">
    <property type="nucleotide sequence ID" value="NZ_BMPP01000036.1"/>
</dbReference>
<feature type="chain" id="PRO_5045826442" evidence="1">
    <location>
        <begin position="22"/>
        <end position="168"/>
    </location>
</feature>
<evidence type="ECO:0000256" key="1">
    <source>
        <dbReference type="SAM" id="SignalP"/>
    </source>
</evidence>
<organism evidence="2 3">
    <name type="scientific">Deinococcus malanensis</name>
    <dbReference type="NCBI Taxonomy" id="1706855"/>
    <lineage>
        <taxon>Bacteria</taxon>
        <taxon>Thermotogati</taxon>
        <taxon>Deinococcota</taxon>
        <taxon>Deinococci</taxon>
        <taxon>Deinococcales</taxon>
        <taxon>Deinococcaceae</taxon>
        <taxon>Deinococcus</taxon>
    </lineage>
</organism>
<feature type="signal peptide" evidence="1">
    <location>
        <begin position="1"/>
        <end position="21"/>
    </location>
</feature>
<evidence type="ECO:0000313" key="2">
    <source>
        <dbReference type="EMBL" id="GGK42944.1"/>
    </source>
</evidence>
<reference evidence="3" key="1">
    <citation type="journal article" date="2019" name="Int. J. Syst. Evol. Microbiol.">
        <title>The Global Catalogue of Microorganisms (GCM) 10K type strain sequencing project: providing services to taxonomists for standard genome sequencing and annotation.</title>
        <authorList>
            <consortium name="The Broad Institute Genomics Platform"/>
            <consortium name="The Broad Institute Genome Sequencing Center for Infectious Disease"/>
            <person name="Wu L."/>
            <person name="Ma J."/>
        </authorList>
    </citation>
    <scope>NUCLEOTIDE SEQUENCE [LARGE SCALE GENOMIC DNA]</scope>
    <source>
        <strain evidence="3">JCM 30331</strain>
    </source>
</reference>
<keyword evidence="1" id="KW-0732">Signal</keyword>
<sequence>MKTVLLTASLLGITLTTTARADHQNGNLRAFESVCPTLAFEAMEREDEAQFDRLGQEMLALLQEAKIPVAKSGCRENGITRNRQLNLVFDFSSTKSGGAYLGTLEGWLHKEGLYSAPTVWSDTYYGATPGTPNRASLNRISMDVLHRLMERFIEDWDLSHAADMTAHH</sequence>
<dbReference type="Proteomes" id="UP000647587">
    <property type="component" value="Unassembled WGS sequence"/>
</dbReference>
<proteinExistence type="predicted"/>
<evidence type="ECO:0000313" key="3">
    <source>
        <dbReference type="Proteomes" id="UP000647587"/>
    </source>
</evidence>